<evidence type="ECO:0000313" key="4">
    <source>
        <dbReference type="Proteomes" id="UP000242930"/>
    </source>
</evidence>
<dbReference type="Proteomes" id="UP000242930">
    <property type="component" value="Unassembled WGS sequence"/>
</dbReference>
<dbReference type="AlphaFoldDB" id="A0A1H6SRH8"/>
<organism evidence="3 4">
    <name type="scientific">Pseudomonas linyingensis</name>
    <dbReference type="NCBI Taxonomy" id="915471"/>
    <lineage>
        <taxon>Bacteria</taxon>
        <taxon>Pseudomonadati</taxon>
        <taxon>Pseudomonadota</taxon>
        <taxon>Gammaproteobacteria</taxon>
        <taxon>Pseudomonadales</taxon>
        <taxon>Pseudomonadaceae</taxon>
        <taxon>Pseudomonas</taxon>
    </lineage>
</organism>
<dbReference type="EMBL" id="FNZE01000001">
    <property type="protein sequence ID" value="SEI66505.1"/>
    <property type="molecule type" value="Genomic_DNA"/>
</dbReference>
<dbReference type="OrthoDB" id="183980at2"/>
<dbReference type="STRING" id="915471.SAMN05216201_101420"/>
<evidence type="ECO:0000313" key="3">
    <source>
        <dbReference type="EMBL" id="SEI66505.1"/>
    </source>
</evidence>
<keyword evidence="1" id="KW-1133">Transmembrane helix</keyword>
<feature type="domain" description="Protein-glutamine gamma-glutamyltransferase-like C-terminal" evidence="2">
    <location>
        <begin position="439"/>
        <end position="510"/>
    </location>
</feature>
<gene>
    <name evidence="3" type="ORF">SAMN05216201_101420</name>
</gene>
<dbReference type="RefSeq" id="WP_090306147.1">
    <property type="nucleotide sequence ID" value="NZ_FNZE01000001.1"/>
</dbReference>
<name>A0A1H6SRH8_9PSED</name>
<evidence type="ECO:0000259" key="2">
    <source>
        <dbReference type="Pfam" id="PF13559"/>
    </source>
</evidence>
<keyword evidence="1" id="KW-0812">Transmembrane</keyword>
<reference evidence="4" key="1">
    <citation type="submission" date="2016-10" db="EMBL/GenBank/DDBJ databases">
        <authorList>
            <person name="Varghese N."/>
            <person name="Submissions S."/>
        </authorList>
    </citation>
    <scope>NUCLEOTIDE SEQUENCE [LARGE SCALE GENOMIC DNA]</scope>
    <source>
        <strain evidence="4">LMG 25967</strain>
    </source>
</reference>
<feature type="transmembrane region" description="Helical" evidence="1">
    <location>
        <begin position="32"/>
        <end position="53"/>
    </location>
</feature>
<keyword evidence="1" id="KW-0472">Membrane</keyword>
<dbReference type="InterPro" id="IPR025403">
    <property type="entry name" value="TgpA-like_C"/>
</dbReference>
<sequence length="524" mass="58377">MPLSDAAVAVRPRSPWEAVDLGVRLAQRHAGLLLASWALLTVPLLAVFSLLLWRYPSVALLLFWWLKPAFERLPLHILSRALFGATPTLGQALRAWPGLLRGELLASLTWRRFSLSRSFTLPLLQLENLRGQARRQRLDALGRRSGVARWLTLLGIHIELLLWTGLLVLIYLLLPTDFASESSWLALLLRPPEEWLWLEHLSNACYALVLVVWEPIYVACGFSLYLNRRSELEAWDLELAFRRLLERLGQASLVLLLSLGLWLPHGAVLAQETEQTAMPVSLAGSATCLLPSEDNPGPQAPRLTHQPLDSQQARREIQALLAAPPFHRVEERIDWGWSAADEPDAPPLIRTPAWLQGATAVIEVLLWALLVAGLALLAWRYRDWLRLFAVRGQTAREADAAPPAQLFGLAVDPRSLPDDLPASVEQLWAVDPRAALALLYRGLLSHLLHQRRLPLRAAHTEGEVLVLLQGLDDPALDAFARRLLDAWQALAYGSRPPPAELGPELCDAWRQLGLNSRAQAGVAP</sequence>
<evidence type="ECO:0000256" key="1">
    <source>
        <dbReference type="SAM" id="Phobius"/>
    </source>
</evidence>
<protein>
    <recommendedName>
        <fullName evidence="2">Protein-glutamine gamma-glutamyltransferase-like C-terminal domain-containing protein</fullName>
    </recommendedName>
</protein>
<feature type="transmembrane region" description="Helical" evidence="1">
    <location>
        <begin position="248"/>
        <end position="270"/>
    </location>
</feature>
<feature type="transmembrane region" description="Helical" evidence="1">
    <location>
        <begin position="206"/>
        <end position="227"/>
    </location>
</feature>
<keyword evidence="4" id="KW-1185">Reference proteome</keyword>
<feature type="transmembrane region" description="Helical" evidence="1">
    <location>
        <begin position="353"/>
        <end position="379"/>
    </location>
</feature>
<accession>A0A1H6SRH8</accession>
<proteinExistence type="predicted"/>
<feature type="transmembrane region" description="Helical" evidence="1">
    <location>
        <begin position="150"/>
        <end position="174"/>
    </location>
</feature>
<dbReference type="Pfam" id="PF13559">
    <property type="entry name" value="DUF4129"/>
    <property type="match status" value="1"/>
</dbReference>